<proteinExistence type="predicted"/>
<name>A0A552UX66_9FLAO</name>
<sequence length="327" mass="38081">MKYVALLLLIGYSCFAQQNYDNTRVTAYRLINTFKNGPCTIKGYMKQEQRLGYYIQAAQSSDNKLAYNLLRLKKEAKDSWEKVPSPCEKKTGQKQIAPNVFMNIDNPEGTVIPNMYVVEVNRFRDTIYTTANNLSIFFDGEENEYMDAKKQLDSALTDDFRKFFARDFSGELAANKSDSIPYSRILINDKRLYKHTRKSFEKDITRFQVARTDTVFGQMVTIEKEYWLNNLQIKFDGKSNQISELKASKMPYTFPNAVVFEVDGIKIGDLEEKLYECYPNSTKFKNWGASLNDITNNYYYDVQLIGTDGYIMFYIKDKIINLIEVMF</sequence>
<protein>
    <submittedName>
        <fullName evidence="2">Uncharacterized protein</fullName>
    </submittedName>
</protein>
<feature type="signal peptide" evidence="1">
    <location>
        <begin position="1"/>
        <end position="18"/>
    </location>
</feature>
<accession>A0A552UX66</accession>
<comment type="caution">
    <text evidence="2">The sequence shown here is derived from an EMBL/GenBank/DDBJ whole genome shotgun (WGS) entry which is preliminary data.</text>
</comment>
<keyword evidence="1" id="KW-0732">Signal</keyword>
<feature type="chain" id="PRO_5021928307" evidence="1">
    <location>
        <begin position="19"/>
        <end position="327"/>
    </location>
</feature>
<keyword evidence="3" id="KW-1185">Reference proteome</keyword>
<dbReference type="EMBL" id="VJVZ01000011">
    <property type="protein sequence ID" value="TRW22833.1"/>
    <property type="molecule type" value="Genomic_DNA"/>
</dbReference>
<evidence type="ECO:0000256" key="1">
    <source>
        <dbReference type="SAM" id="SignalP"/>
    </source>
</evidence>
<evidence type="ECO:0000313" key="3">
    <source>
        <dbReference type="Proteomes" id="UP000320643"/>
    </source>
</evidence>
<dbReference type="OrthoDB" id="1341219at2"/>
<gene>
    <name evidence="2" type="ORF">FMM05_16390</name>
</gene>
<dbReference type="AlphaFoldDB" id="A0A552UX66"/>
<reference evidence="2 3" key="1">
    <citation type="submission" date="2019-07" db="EMBL/GenBank/DDBJ databases">
        <title>Flavobacterium sp. nov., isolated from glacier ice.</title>
        <authorList>
            <person name="Liu Q."/>
            <person name="Xin Y.-H."/>
        </authorList>
    </citation>
    <scope>NUCLEOTIDE SEQUENCE [LARGE SCALE GENOMIC DNA]</scope>
    <source>
        <strain evidence="2 3">ZT4R6</strain>
    </source>
</reference>
<organism evidence="2 3">
    <name type="scientific">Flavobacterium zepuense</name>
    <dbReference type="NCBI Taxonomy" id="2593302"/>
    <lineage>
        <taxon>Bacteria</taxon>
        <taxon>Pseudomonadati</taxon>
        <taxon>Bacteroidota</taxon>
        <taxon>Flavobacteriia</taxon>
        <taxon>Flavobacteriales</taxon>
        <taxon>Flavobacteriaceae</taxon>
        <taxon>Flavobacterium</taxon>
    </lineage>
</organism>
<dbReference type="RefSeq" id="WP_143374482.1">
    <property type="nucleotide sequence ID" value="NZ_VJVZ01000011.1"/>
</dbReference>
<evidence type="ECO:0000313" key="2">
    <source>
        <dbReference type="EMBL" id="TRW22833.1"/>
    </source>
</evidence>
<dbReference type="Proteomes" id="UP000320643">
    <property type="component" value="Unassembled WGS sequence"/>
</dbReference>